<feature type="domain" description="Band 7" evidence="6">
    <location>
        <begin position="30"/>
        <end position="203"/>
    </location>
</feature>
<accession>A0A1F5V4P0</accession>
<organism evidence="7 8">
    <name type="scientific">Candidatus Fischerbacteria bacterium RBG_13_37_8</name>
    <dbReference type="NCBI Taxonomy" id="1817863"/>
    <lineage>
        <taxon>Bacteria</taxon>
        <taxon>Candidatus Fischeribacteriota</taxon>
    </lineage>
</organism>
<gene>
    <name evidence="7" type="ORF">A2Y62_15035</name>
</gene>
<keyword evidence="3 5" id="KW-0472">Membrane</keyword>
<dbReference type="InterPro" id="IPR036013">
    <property type="entry name" value="Band_7/SPFH_dom_sf"/>
</dbReference>
<keyword evidence="5" id="KW-1133">Transmembrane helix</keyword>
<evidence type="ECO:0000256" key="2">
    <source>
        <dbReference type="ARBA" id="ARBA00007161"/>
    </source>
</evidence>
<comment type="similarity">
    <text evidence="2">Belongs to the band 7/mec-2 family. Flotillin subfamily.</text>
</comment>
<dbReference type="EMBL" id="MFGW01000250">
    <property type="protein sequence ID" value="OGF58399.1"/>
    <property type="molecule type" value="Genomic_DNA"/>
</dbReference>
<dbReference type="PANTHER" id="PTHR13806:SF46">
    <property type="entry name" value="FLOTILLIN-1-RELATED"/>
    <property type="match status" value="1"/>
</dbReference>
<sequence length="554" mass="60545">MGFLENWLIPGIIIVVFIAFFSLFRMIARNWIKVAPNEVAIVYGRKHKSIDGLIRGFRVITGGGFFKWPVIENVQRILLNIMAIPVEVKNVPDKMGALVTVQGITNVKIISSEESLPLAIERFLGMDMSQIQQVAKENLEGNLRAMVGTMTIEELIQDRQALQERILKEAVIDLAKLGLGVDLLTIQEMRDERGYIESLGKKRTAEVRRDAIIGEAEAKRDADIRSAEASRQGETAKAVAEQNISDAQRERDVIKAKNSAQVQSEQARIPIAAQIASAEEQKRLNITLVEAEKARTISETQRQAEEKKRHLAELDATIIVQADRDREAKIISADADQQAAVRTGEAKRILSEKEGQGVQAKLTAEAEGRKAAAVARQKELEAEAAGERAQLIAQAEGEKARLLAEAEGTKARLLAEAEGALKKAEAYKALDDAGRFLMIMQVSPDAIHAIGEVVKSFMEPTAQAIGSGLANVQEIRLIDFGNTQSGDGKNVLSQFVNMPAETIFNLIQKLKAAGLGPAFVEVMQKAGINLSSLLTDSPPVKDVIPDSKSITPKK</sequence>
<dbReference type="Proteomes" id="UP000178943">
    <property type="component" value="Unassembled WGS sequence"/>
</dbReference>
<dbReference type="AlphaFoldDB" id="A0A1F5V4P0"/>
<evidence type="ECO:0000256" key="3">
    <source>
        <dbReference type="ARBA" id="ARBA00023136"/>
    </source>
</evidence>
<feature type="coiled-coil region" evidence="4">
    <location>
        <begin position="363"/>
        <end position="423"/>
    </location>
</feature>
<dbReference type="GO" id="GO:0002020">
    <property type="term" value="F:protease binding"/>
    <property type="evidence" value="ECO:0007669"/>
    <property type="project" value="TreeGrafter"/>
</dbReference>
<dbReference type="Pfam" id="PF01145">
    <property type="entry name" value="Band_7"/>
    <property type="match status" value="1"/>
</dbReference>
<dbReference type="SUPFAM" id="SSF117892">
    <property type="entry name" value="Band 7/SPFH domain"/>
    <property type="match status" value="1"/>
</dbReference>
<dbReference type="STRING" id="1817863.A2Y62_15035"/>
<dbReference type="GO" id="GO:0072659">
    <property type="term" value="P:protein localization to plasma membrane"/>
    <property type="evidence" value="ECO:0007669"/>
    <property type="project" value="TreeGrafter"/>
</dbReference>
<evidence type="ECO:0000259" key="6">
    <source>
        <dbReference type="SMART" id="SM00244"/>
    </source>
</evidence>
<comment type="subcellular location">
    <subcellularLocation>
        <location evidence="1">Membrane</location>
    </subcellularLocation>
</comment>
<dbReference type="SMART" id="SM00244">
    <property type="entry name" value="PHB"/>
    <property type="match status" value="1"/>
</dbReference>
<evidence type="ECO:0000256" key="4">
    <source>
        <dbReference type="SAM" id="Coils"/>
    </source>
</evidence>
<dbReference type="InterPro" id="IPR027705">
    <property type="entry name" value="Flotillin_fam"/>
</dbReference>
<keyword evidence="5" id="KW-0812">Transmembrane</keyword>
<dbReference type="Gene3D" id="3.30.479.30">
    <property type="entry name" value="Band 7 domain"/>
    <property type="match status" value="1"/>
</dbReference>
<keyword evidence="4" id="KW-0175">Coiled coil</keyword>
<evidence type="ECO:0000313" key="7">
    <source>
        <dbReference type="EMBL" id="OGF58399.1"/>
    </source>
</evidence>
<feature type="transmembrane region" description="Helical" evidence="5">
    <location>
        <begin position="6"/>
        <end position="24"/>
    </location>
</feature>
<name>A0A1F5V4P0_9BACT</name>
<evidence type="ECO:0000256" key="1">
    <source>
        <dbReference type="ARBA" id="ARBA00004370"/>
    </source>
</evidence>
<dbReference type="GO" id="GO:0005886">
    <property type="term" value="C:plasma membrane"/>
    <property type="evidence" value="ECO:0007669"/>
    <property type="project" value="TreeGrafter"/>
</dbReference>
<evidence type="ECO:0000313" key="8">
    <source>
        <dbReference type="Proteomes" id="UP000178943"/>
    </source>
</evidence>
<dbReference type="CDD" id="cd03399">
    <property type="entry name" value="SPFH_flotillin"/>
    <property type="match status" value="1"/>
</dbReference>
<dbReference type="PANTHER" id="PTHR13806">
    <property type="entry name" value="FLOTILLIN-RELATED"/>
    <property type="match status" value="1"/>
</dbReference>
<evidence type="ECO:0000256" key="5">
    <source>
        <dbReference type="SAM" id="Phobius"/>
    </source>
</evidence>
<reference evidence="7 8" key="1">
    <citation type="journal article" date="2016" name="Nat. Commun.">
        <title>Thousands of microbial genomes shed light on interconnected biogeochemical processes in an aquifer system.</title>
        <authorList>
            <person name="Anantharaman K."/>
            <person name="Brown C.T."/>
            <person name="Hug L.A."/>
            <person name="Sharon I."/>
            <person name="Castelle C.J."/>
            <person name="Probst A.J."/>
            <person name="Thomas B.C."/>
            <person name="Singh A."/>
            <person name="Wilkins M.J."/>
            <person name="Karaoz U."/>
            <person name="Brodie E.L."/>
            <person name="Williams K.H."/>
            <person name="Hubbard S.S."/>
            <person name="Banfield J.F."/>
        </authorList>
    </citation>
    <scope>NUCLEOTIDE SEQUENCE [LARGE SCALE GENOMIC DNA]</scope>
</reference>
<proteinExistence type="inferred from homology"/>
<dbReference type="InterPro" id="IPR001107">
    <property type="entry name" value="Band_7"/>
</dbReference>
<protein>
    <recommendedName>
        <fullName evidence="6">Band 7 domain-containing protein</fullName>
    </recommendedName>
</protein>
<comment type="caution">
    <text evidence="7">The sequence shown here is derived from an EMBL/GenBank/DDBJ whole genome shotgun (WGS) entry which is preliminary data.</text>
</comment>